<evidence type="ECO:0000313" key="2">
    <source>
        <dbReference type="EMBL" id="KKN11813.1"/>
    </source>
</evidence>
<dbReference type="EMBL" id="LAZR01004097">
    <property type="protein sequence ID" value="KKN11813.1"/>
    <property type="molecule type" value="Genomic_DNA"/>
</dbReference>
<name>A0A0F9R2X1_9ZZZZ</name>
<comment type="caution">
    <text evidence="2">The sequence shown here is derived from an EMBL/GenBank/DDBJ whole genome shotgun (WGS) entry which is preliminary data.</text>
</comment>
<keyword evidence="1" id="KW-0812">Transmembrane</keyword>
<keyword evidence="1" id="KW-0472">Membrane</keyword>
<keyword evidence="1" id="KW-1133">Transmembrane helix</keyword>
<organism evidence="2">
    <name type="scientific">marine sediment metagenome</name>
    <dbReference type="NCBI Taxonomy" id="412755"/>
    <lineage>
        <taxon>unclassified sequences</taxon>
        <taxon>metagenomes</taxon>
        <taxon>ecological metagenomes</taxon>
    </lineage>
</organism>
<accession>A0A0F9R2X1</accession>
<protein>
    <submittedName>
        <fullName evidence="2">Uncharacterized protein</fullName>
    </submittedName>
</protein>
<evidence type="ECO:0000256" key="1">
    <source>
        <dbReference type="SAM" id="Phobius"/>
    </source>
</evidence>
<gene>
    <name evidence="2" type="ORF">LCGC14_1022660</name>
</gene>
<dbReference type="AlphaFoldDB" id="A0A0F9R2X1"/>
<sequence length="38" mass="4307">MTERLERLVLKVPAWGIALITWTVMAAIAGVIYFGFLR</sequence>
<proteinExistence type="predicted"/>
<feature type="transmembrane region" description="Helical" evidence="1">
    <location>
        <begin position="12"/>
        <end position="36"/>
    </location>
</feature>
<reference evidence="2" key="1">
    <citation type="journal article" date="2015" name="Nature">
        <title>Complex archaea that bridge the gap between prokaryotes and eukaryotes.</title>
        <authorList>
            <person name="Spang A."/>
            <person name="Saw J.H."/>
            <person name="Jorgensen S.L."/>
            <person name="Zaremba-Niedzwiedzka K."/>
            <person name="Martijn J."/>
            <person name="Lind A.E."/>
            <person name="van Eijk R."/>
            <person name="Schleper C."/>
            <person name="Guy L."/>
            <person name="Ettema T.J."/>
        </authorList>
    </citation>
    <scope>NUCLEOTIDE SEQUENCE</scope>
</reference>